<reference evidence="1" key="1">
    <citation type="submission" date="2016-03" db="EMBL/GenBank/DDBJ databases">
        <authorList>
            <person name="Ploux O."/>
        </authorList>
    </citation>
    <scope>NUCLEOTIDE SEQUENCE</scope>
    <source>
        <strain evidence="1">UC1</strain>
    </source>
</reference>
<proteinExistence type="predicted"/>
<accession>A0A1Y5NWQ4</accession>
<gene>
    <name evidence="1" type="ORF">MIPYR_10655</name>
</gene>
<dbReference type="EMBL" id="FLQR01000001">
    <property type="protein sequence ID" value="SBS70795.1"/>
    <property type="molecule type" value="Genomic_DNA"/>
</dbReference>
<dbReference type="AlphaFoldDB" id="A0A1Y5NWQ4"/>
<protein>
    <submittedName>
        <fullName evidence="1">Uncharacterized protein</fullName>
    </submittedName>
</protein>
<organism evidence="1">
    <name type="scientific">uncultured Microbacterium sp</name>
    <dbReference type="NCBI Taxonomy" id="191216"/>
    <lineage>
        <taxon>Bacteria</taxon>
        <taxon>Bacillati</taxon>
        <taxon>Actinomycetota</taxon>
        <taxon>Actinomycetes</taxon>
        <taxon>Micrococcales</taxon>
        <taxon>Microbacteriaceae</taxon>
        <taxon>Microbacterium</taxon>
        <taxon>environmental samples</taxon>
    </lineage>
</organism>
<evidence type="ECO:0000313" key="1">
    <source>
        <dbReference type="EMBL" id="SBS70795.1"/>
    </source>
</evidence>
<name>A0A1Y5NWQ4_9MICO</name>
<sequence length="74" mass="8390">MSATREALPAGAPLVARQLWALLEVLPEHLRDRPTSREARQALGAVVERTPYMVMLSRTEMHTAMAYFRQRGLI</sequence>